<feature type="domain" description="EF-hand" evidence="4">
    <location>
        <begin position="26"/>
        <end position="61"/>
    </location>
</feature>
<dbReference type="Proteomes" id="UP000290189">
    <property type="component" value="Unassembled WGS sequence"/>
</dbReference>
<dbReference type="InterPro" id="IPR011992">
    <property type="entry name" value="EF-hand-dom_pair"/>
</dbReference>
<dbReference type="AlphaFoldDB" id="A0A3P3Y3Y5"/>
<keyword evidence="3" id="KW-0106">Calcium</keyword>
<organism evidence="5 6">
    <name type="scientific">Plasmodiophora brassicae</name>
    <name type="common">Clubroot disease agent</name>
    <dbReference type="NCBI Taxonomy" id="37360"/>
    <lineage>
        <taxon>Eukaryota</taxon>
        <taxon>Sar</taxon>
        <taxon>Rhizaria</taxon>
        <taxon>Endomyxa</taxon>
        <taxon>Phytomyxea</taxon>
        <taxon>Plasmodiophorida</taxon>
        <taxon>Plasmodiophoridae</taxon>
        <taxon>Plasmodiophora</taxon>
    </lineage>
</organism>
<dbReference type="InterPro" id="IPR018247">
    <property type="entry name" value="EF_Hand_1_Ca_BS"/>
</dbReference>
<dbReference type="SMART" id="SM00054">
    <property type="entry name" value="EFh"/>
    <property type="match status" value="2"/>
</dbReference>
<evidence type="ECO:0000256" key="2">
    <source>
        <dbReference type="ARBA" id="ARBA00022737"/>
    </source>
</evidence>
<feature type="domain" description="EF-hand" evidence="4">
    <location>
        <begin position="62"/>
        <end position="97"/>
    </location>
</feature>
<dbReference type="InterPro" id="IPR002048">
    <property type="entry name" value="EF_hand_dom"/>
</dbReference>
<dbReference type="CDD" id="cd00051">
    <property type="entry name" value="EFh"/>
    <property type="match status" value="1"/>
</dbReference>
<dbReference type="InterPro" id="IPR050403">
    <property type="entry name" value="Myosin_RLC"/>
</dbReference>
<keyword evidence="5" id="KW-0496">Mitochondrion</keyword>
<name>A0A3P3Y3Y5_PLABS</name>
<dbReference type="SUPFAM" id="SSF47473">
    <property type="entry name" value="EF-hand"/>
    <property type="match status" value="1"/>
</dbReference>
<dbReference type="GO" id="GO:0043226">
    <property type="term" value="C:organelle"/>
    <property type="evidence" value="ECO:0007669"/>
    <property type="project" value="UniProtKB-ARBA"/>
</dbReference>
<dbReference type="EMBL" id="OVEO01000003">
    <property type="protein sequence ID" value="SPQ94821.1"/>
    <property type="molecule type" value="Genomic_DNA"/>
</dbReference>
<gene>
    <name evidence="5" type="ORF">PLBR_LOCUS2036</name>
</gene>
<comment type="similarity">
    <text evidence="1">Belongs to the centrin family.</text>
</comment>
<keyword evidence="2" id="KW-0677">Repeat</keyword>
<geneLocation type="mitochondrion" evidence="5"/>
<evidence type="ECO:0000313" key="6">
    <source>
        <dbReference type="Proteomes" id="UP000290189"/>
    </source>
</evidence>
<dbReference type="PROSITE" id="PS50222">
    <property type="entry name" value="EF_HAND_2"/>
    <property type="match status" value="2"/>
</dbReference>
<evidence type="ECO:0000256" key="1">
    <source>
        <dbReference type="ARBA" id="ARBA00005253"/>
    </source>
</evidence>
<dbReference type="PANTHER" id="PTHR23049">
    <property type="entry name" value="MYOSIN REGULATORY LIGHT CHAIN 2"/>
    <property type="match status" value="1"/>
</dbReference>
<dbReference type="PROSITE" id="PS00018">
    <property type="entry name" value="EF_HAND_1"/>
    <property type="match status" value="1"/>
</dbReference>
<dbReference type="Pfam" id="PF13499">
    <property type="entry name" value="EF-hand_7"/>
    <property type="match status" value="1"/>
</dbReference>
<reference evidence="5 6" key="1">
    <citation type="submission" date="2018-03" db="EMBL/GenBank/DDBJ databases">
        <authorList>
            <person name="Fogelqvist J."/>
        </authorList>
    </citation>
    <scope>NUCLEOTIDE SEQUENCE [LARGE SCALE GENOMIC DNA]</scope>
</reference>
<evidence type="ECO:0000313" key="5">
    <source>
        <dbReference type="EMBL" id="SPQ94821.1"/>
    </source>
</evidence>
<sequence length="168" mass="18888">MVVDRTKQAGEMAADAVSAKRGLSDMEIAELDEIFSLVDKSHAGFITPDVFTELLLMLGVETTLEEVDAMIKEIDKNSDGRVEFAEFVAVMSRKLSDYYTADQVKNAFKVFSHSQRPGCIRRSDLISALTSYGADMLTRNQATDLLQELEFNDNDEFEYDSHIDIIMN</sequence>
<protein>
    <recommendedName>
        <fullName evidence="4">EF-hand domain-containing protein</fullName>
    </recommendedName>
</protein>
<accession>A0A3P3Y3Y5</accession>
<evidence type="ECO:0000259" key="4">
    <source>
        <dbReference type="PROSITE" id="PS50222"/>
    </source>
</evidence>
<evidence type="ECO:0000256" key="3">
    <source>
        <dbReference type="ARBA" id="ARBA00022837"/>
    </source>
</evidence>
<dbReference type="Gene3D" id="1.10.238.10">
    <property type="entry name" value="EF-hand"/>
    <property type="match status" value="2"/>
</dbReference>
<dbReference type="GO" id="GO:0005509">
    <property type="term" value="F:calcium ion binding"/>
    <property type="evidence" value="ECO:0007669"/>
    <property type="project" value="InterPro"/>
</dbReference>
<proteinExistence type="inferred from homology"/>
<dbReference type="FunFam" id="1.10.238.10:FF:000178">
    <property type="entry name" value="Calmodulin-2 A"/>
    <property type="match status" value="1"/>
</dbReference>